<protein>
    <recommendedName>
        <fullName evidence="3">Secreted protein</fullName>
    </recommendedName>
</protein>
<organism evidence="2">
    <name type="scientific">Mus musculus</name>
    <name type="common">Mouse</name>
    <dbReference type="NCBI Taxonomy" id="10090"/>
    <lineage>
        <taxon>Eukaryota</taxon>
        <taxon>Metazoa</taxon>
        <taxon>Chordata</taxon>
        <taxon>Craniata</taxon>
        <taxon>Vertebrata</taxon>
        <taxon>Euteleostomi</taxon>
        <taxon>Mammalia</taxon>
        <taxon>Eutheria</taxon>
        <taxon>Euarchontoglires</taxon>
        <taxon>Glires</taxon>
        <taxon>Rodentia</taxon>
        <taxon>Myomorpha</taxon>
        <taxon>Muroidea</taxon>
        <taxon>Muridae</taxon>
        <taxon>Murinae</taxon>
        <taxon>Mus</taxon>
        <taxon>Mus</taxon>
    </lineage>
</organism>
<accession>Q6R5G6</accession>
<name>Q6R5G6_MOUSE</name>
<proteinExistence type="evidence at transcript level"/>
<evidence type="ECO:0008006" key="3">
    <source>
        <dbReference type="Google" id="ProtNLM"/>
    </source>
</evidence>
<feature type="signal peptide" evidence="1">
    <location>
        <begin position="1"/>
        <end position="21"/>
    </location>
</feature>
<evidence type="ECO:0000313" key="2">
    <source>
        <dbReference type="EMBL" id="AAR87787.1"/>
    </source>
</evidence>
<dbReference type="AlphaFoldDB" id="Q6R5G6"/>
<keyword evidence="1" id="KW-0732">Signal</keyword>
<evidence type="ECO:0000256" key="1">
    <source>
        <dbReference type="SAM" id="SignalP"/>
    </source>
</evidence>
<sequence length="78" mass="8558">MEVYHFGVATLCLTLFELLFSSHTMDSNQAFFSFHSSQSLLTSSLPQINSFCFSFLKKAAKPSLPFVGSRNVCAGDLG</sequence>
<dbReference type="EMBL" id="AY512916">
    <property type="protein sequence ID" value="AAR87787.1"/>
    <property type="molecule type" value="mRNA"/>
</dbReference>
<reference evidence="2" key="1">
    <citation type="journal article" date="2003" name="PLoS Biol.">
        <title>Transcriptome analysis of mouse stem cells and early embryos.</title>
        <authorList>
            <person name="Sharov A.A."/>
            <person name="Piao Y."/>
            <person name="Matoba R."/>
            <person name="Dudekula D.B."/>
            <person name="Qian Y."/>
            <person name="VanBuren V."/>
            <person name="Falco G."/>
            <person name="Martin P.R."/>
            <person name="Stagg C.A."/>
            <person name="Bassey U.C."/>
            <person name="Wang Y."/>
            <person name="Carter M.G."/>
            <person name="Hamatani T."/>
            <person name="Aiba K."/>
            <person name="Akutsu H."/>
            <person name="Sharova L."/>
            <person name="Tanaka T.S."/>
            <person name="Kimber W.L."/>
            <person name="Yoshikawa T."/>
            <person name="Jaradat S.A."/>
            <person name="Pantano S."/>
            <person name="Nagaraja R."/>
            <person name="Boheler K.R."/>
            <person name="Taub D."/>
            <person name="Hodes R.J."/>
            <person name="Longo D.L."/>
            <person name="Schlessinger D."/>
            <person name="Keller J."/>
            <person name="Klotz E."/>
            <person name="Kelsoe G."/>
            <person name="Umezawa A."/>
            <person name="Vescovi A.L."/>
            <person name="Rossant J."/>
            <person name="Kunath T."/>
            <person name="Hogan B.L.M."/>
            <person name="Curci A."/>
            <person name="D'Urso M."/>
            <person name="Kelso J."/>
            <person name="Hide W."/>
            <person name="Ko M.S.H."/>
        </authorList>
    </citation>
    <scope>NUCLEOTIDE SEQUENCE</scope>
    <source>
        <strain evidence="2">C57BL/6J</strain>
    </source>
</reference>
<feature type="chain" id="PRO_5004279249" description="Secreted protein" evidence="1">
    <location>
        <begin position="22"/>
        <end position="78"/>
    </location>
</feature>